<gene>
    <name evidence="6" type="ORF">FLP10_15470</name>
</gene>
<dbReference type="GO" id="GO:0046872">
    <property type="term" value="F:metal ion binding"/>
    <property type="evidence" value="ECO:0007669"/>
    <property type="project" value="UniProtKB-KW"/>
</dbReference>
<dbReference type="InterPro" id="IPR002227">
    <property type="entry name" value="Tyrosinase_Cu-bd"/>
</dbReference>
<dbReference type="SUPFAM" id="SSF48056">
    <property type="entry name" value="Di-copper centre-containing domain"/>
    <property type="match status" value="1"/>
</dbReference>
<dbReference type="PROSITE" id="PS00498">
    <property type="entry name" value="TYROSINASE_2"/>
    <property type="match status" value="1"/>
</dbReference>
<sequence>MMRVRRDVASLTLGDRDAAETEPWHPVLDAYARGVRAMQDLDDPDDPVPASWMWAANTHGIDQFTRRRPAWAQCAHGSLFFLPWHRAYLAWFERTVRDLSDDDDWALPYWDYSHPDSDRTLPVEFAVEQRTVDGALVDNPLFSPGRSTRPIPAGDADIVEALAQPRYVREGEPGFGGALPDRFFGTVEDRPHNYVHMAISGLMRSPATAGRDPIFWLHHANIDRLWEVWRLLDGSVPLTDPGVVPGQVRSAWESATFWFGDEQRPETYAMDAVEDLEHEQMGYLYESVELVEPLAAEVAERRAAILAAEDGGIGLDEAARWTPVAATFDLPSGEAREIPFEGGPRGLDAAPPTRLMLELAGATARAPHDAYDVEVRSGPDAAPHVVRGFSTFGLEGTPDDEVRNYLVDASAVLSDLLDEGWDGGALTVRLLPAGEAEERPPGERGPGEDEPGHDDRAINVAQVTVYVQAP</sequence>
<keyword evidence="1" id="KW-0479">Metal-binding</keyword>
<evidence type="ECO:0000259" key="5">
    <source>
        <dbReference type="PROSITE" id="PS00498"/>
    </source>
</evidence>
<feature type="domain" description="Tyrosinase copper-binding" evidence="5">
    <location>
        <begin position="212"/>
        <end position="223"/>
    </location>
</feature>
<feature type="domain" description="Tyrosinase copper-binding" evidence="4">
    <location>
        <begin position="76"/>
        <end position="93"/>
    </location>
</feature>
<dbReference type="GO" id="GO:0016491">
    <property type="term" value="F:oxidoreductase activity"/>
    <property type="evidence" value="ECO:0007669"/>
    <property type="project" value="InterPro"/>
</dbReference>
<dbReference type="PRINTS" id="PR00092">
    <property type="entry name" value="TYROSINASE"/>
</dbReference>
<evidence type="ECO:0000256" key="1">
    <source>
        <dbReference type="ARBA" id="ARBA00022723"/>
    </source>
</evidence>
<dbReference type="InterPro" id="IPR008922">
    <property type="entry name" value="Di-copper_centre_dom_sf"/>
</dbReference>
<dbReference type="EMBL" id="CP043505">
    <property type="protein sequence ID" value="QEO15669.1"/>
    <property type="molecule type" value="Genomic_DNA"/>
</dbReference>
<dbReference type="OrthoDB" id="2874181at2"/>
<dbReference type="Proteomes" id="UP000324678">
    <property type="component" value="Chromosome"/>
</dbReference>
<dbReference type="PROSITE" id="PS00497">
    <property type="entry name" value="TYROSINASE_1"/>
    <property type="match status" value="1"/>
</dbReference>
<keyword evidence="7" id="KW-1185">Reference proteome</keyword>
<feature type="compositionally biased region" description="Basic and acidic residues" evidence="3">
    <location>
        <begin position="436"/>
        <end position="447"/>
    </location>
</feature>
<dbReference type="PROSITE" id="PS00210">
    <property type="entry name" value="HEMOCYANIN_2"/>
    <property type="match status" value="1"/>
</dbReference>
<evidence type="ECO:0000313" key="6">
    <source>
        <dbReference type="EMBL" id="QEO15669.1"/>
    </source>
</evidence>
<dbReference type="Pfam" id="PF00264">
    <property type="entry name" value="Tyrosinase"/>
    <property type="match status" value="2"/>
</dbReference>
<dbReference type="AlphaFoldDB" id="A0A5C1YKK7"/>
<reference evidence="6 7" key="1">
    <citation type="submission" date="2019-09" db="EMBL/GenBank/DDBJ databases">
        <title>Genome sequencing of strain KACC 19306.</title>
        <authorList>
            <person name="Heo J."/>
            <person name="Kim S.-J."/>
            <person name="Kim J.-S."/>
            <person name="Hong S.-B."/>
            <person name="Kwon S.-W."/>
        </authorList>
    </citation>
    <scope>NUCLEOTIDE SEQUENCE [LARGE SCALE GENOMIC DNA]</scope>
    <source>
        <strain evidence="6 7">KACC 19306</strain>
    </source>
</reference>
<evidence type="ECO:0000256" key="3">
    <source>
        <dbReference type="SAM" id="MobiDB-lite"/>
    </source>
</evidence>
<evidence type="ECO:0000259" key="4">
    <source>
        <dbReference type="PROSITE" id="PS00497"/>
    </source>
</evidence>
<protein>
    <submittedName>
        <fullName evidence="6">Tyrosinase family protein</fullName>
    </submittedName>
</protein>
<organism evidence="6 7">
    <name type="scientific">Agromyces intestinalis</name>
    <dbReference type="NCBI Taxonomy" id="2592652"/>
    <lineage>
        <taxon>Bacteria</taxon>
        <taxon>Bacillati</taxon>
        <taxon>Actinomycetota</taxon>
        <taxon>Actinomycetes</taxon>
        <taxon>Micrococcales</taxon>
        <taxon>Microbacteriaceae</taxon>
        <taxon>Agromyces</taxon>
    </lineage>
</organism>
<feature type="region of interest" description="Disordered" evidence="3">
    <location>
        <begin position="432"/>
        <end position="459"/>
    </location>
</feature>
<accession>A0A5C1YKK7</accession>
<proteinExistence type="predicted"/>
<dbReference type="PANTHER" id="PTHR11474">
    <property type="entry name" value="TYROSINASE FAMILY MEMBER"/>
    <property type="match status" value="1"/>
</dbReference>
<dbReference type="Gene3D" id="1.10.1280.10">
    <property type="entry name" value="Di-copper center containing domain from catechol oxidase"/>
    <property type="match status" value="2"/>
</dbReference>
<name>A0A5C1YKK7_9MICO</name>
<dbReference type="PANTHER" id="PTHR11474:SF76">
    <property type="entry name" value="SHKT DOMAIN-CONTAINING PROTEIN"/>
    <property type="match status" value="1"/>
</dbReference>
<dbReference type="InterPro" id="IPR050316">
    <property type="entry name" value="Tyrosinase/Hemocyanin"/>
</dbReference>
<evidence type="ECO:0000256" key="2">
    <source>
        <dbReference type="ARBA" id="ARBA00023008"/>
    </source>
</evidence>
<evidence type="ECO:0000313" key="7">
    <source>
        <dbReference type="Proteomes" id="UP000324678"/>
    </source>
</evidence>
<dbReference type="KEGG" id="ail:FLP10_15470"/>
<dbReference type="InterPro" id="IPR013788">
    <property type="entry name" value="Hemocyanin/hexamerin"/>
</dbReference>
<keyword evidence="2" id="KW-0186">Copper</keyword>